<evidence type="ECO:0000259" key="5">
    <source>
        <dbReference type="PROSITE" id="PS50111"/>
    </source>
</evidence>
<dbReference type="GO" id="GO:0016020">
    <property type="term" value="C:membrane"/>
    <property type="evidence" value="ECO:0007669"/>
    <property type="project" value="InterPro"/>
</dbReference>
<keyword evidence="4" id="KW-1133">Transmembrane helix</keyword>
<dbReference type="PANTHER" id="PTHR32089">
    <property type="entry name" value="METHYL-ACCEPTING CHEMOTAXIS PROTEIN MCPB"/>
    <property type="match status" value="1"/>
</dbReference>
<dbReference type="EMBL" id="WSRQ01000106">
    <property type="protein sequence ID" value="MVX67235.1"/>
    <property type="molecule type" value="Genomic_DNA"/>
</dbReference>
<keyword evidence="1 3" id="KW-0807">Transducer</keyword>
<evidence type="ECO:0000256" key="2">
    <source>
        <dbReference type="ARBA" id="ARBA00029447"/>
    </source>
</evidence>
<dbReference type="Proteomes" id="UP000656077">
    <property type="component" value="Unassembled WGS sequence"/>
</dbReference>
<keyword evidence="4" id="KW-0812">Transmembrane</keyword>
<gene>
    <name evidence="7" type="ORF">GKZ28_26700</name>
</gene>
<feature type="transmembrane region" description="Helical" evidence="4">
    <location>
        <begin position="330"/>
        <end position="348"/>
    </location>
</feature>
<feature type="domain" description="HAMP" evidence="6">
    <location>
        <begin position="350"/>
        <end position="402"/>
    </location>
</feature>
<dbReference type="Pfam" id="PF00015">
    <property type="entry name" value="MCPsignal"/>
    <property type="match status" value="1"/>
</dbReference>
<dbReference type="RefSeq" id="WP_160361659.1">
    <property type="nucleotide sequence ID" value="NZ_WSRQ01000106.1"/>
</dbReference>
<dbReference type="Gene3D" id="1.10.287.950">
    <property type="entry name" value="Methyl-accepting chemotaxis protein"/>
    <property type="match status" value="1"/>
</dbReference>
<dbReference type="GO" id="GO:0007165">
    <property type="term" value="P:signal transduction"/>
    <property type="evidence" value="ECO:0007669"/>
    <property type="project" value="UniProtKB-KW"/>
</dbReference>
<dbReference type="PROSITE" id="PS50885">
    <property type="entry name" value="HAMP"/>
    <property type="match status" value="1"/>
</dbReference>
<evidence type="ECO:0000256" key="3">
    <source>
        <dbReference type="PROSITE-ProRule" id="PRU00284"/>
    </source>
</evidence>
<evidence type="ECO:0000313" key="7">
    <source>
        <dbReference type="EMBL" id="MVX67235.1"/>
    </source>
</evidence>
<dbReference type="InterPro" id="IPR003660">
    <property type="entry name" value="HAMP_dom"/>
</dbReference>
<accession>A0A964RT58</accession>
<evidence type="ECO:0000259" key="6">
    <source>
        <dbReference type="PROSITE" id="PS50885"/>
    </source>
</evidence>
<dbReference type="PROSITE" id="PS50111">
    <property type="entry name" value="CHEMOTAXIS_TRANSDUC_2"/>
    <property type="match status" value="1"/>
</dbReference>
<reference evidence="7" key="1">
    <citation type="submission" date="2019-12" db="EMBL/GenBank/DDBJ databases">
        <title>Microbes associate with the intestines of laboratory mice.</title>
        <authorList>
            <person name="Navarre W."/>
            <person name="Wong E."/>
        </authorList>
    </citation>
    <scope>NUCLEOTIDE SEQUENCE</scope>
    <source>
        <strain evidence="7">NM79_F5</strain>
    </source>
</reference>
<evidence type="ECO:0000256" key="4">
    <source>
        <dbReference type="SAM" id="Phobius"/>
    </source>
</evidence>
<evidence type="ECO:0000313" key="8">
    <source>
        <dbReference type="Proteomes" id="UP000656077"/>
    </source>
</evidence>
<feature type="domain" description="Methyl-accepting transducer" evidence="5">
    <location>
        <begin position="421"/>
        <end position="671"/>
    </location>
</feature>
<dbReference type="Gene3D" id="6.10.340.10">
    <property type="match status" value="1"/>
</dbReference>
<sequence>MIKIFKVSHKKTAKNIRDKKKRNILYEFERIIRSSKIKTRLMISYGLLVLIPLLIVGVTSVLQSKNSIDNKISNFSSQVMSQIGLNISSEMDKNSNFAMSIVTEPNFQDYFENKQDTDSLDNYHKINDLTKLIKSKVGTQNDMTGFGIISVGNEKIGSFSNQLSEDTIKKLSEMSNKAKGKFVWSLNKSSSGYKIYASAQINTLTTGENYGVVIEELNPKLFIDGFKNVSLGNNSDIFVVDSKGVVILGNDTSLIGTEYKDKSIIEKIQDKEKDLSNIDDVIKQTKHSFSSGDGSSLVSYAPLSGSDWYVVGVIPYSYLNSESDVLRNNTIIIGLVSFIISMVVALIVSRSISNPLGKLVSLMKKAKDGNLALNITDDSKDEIGEVINAFNDMVIKINTLISGVKILANNVSNNTQTIAEVSERSCSSSEEIAATMSEIAQGALNQAISANEGMECMNILSDGINKVSSKTENVWEVLEETQKLKKEAVVSVKILKDKAEETSKVSAKIVGDVNALNFNVKDIKEIVELIGDIAEQTNLLALNAAIEAARAGDAGKGFAIVADEVRKLADKSKESSVQINKIINDIENKVEVMVKEAGNSTIIIKEQMNAVENTDEAFKIIFEGMNQISYQLKDIVGSINEIVDSKDKTKIAMESISAISEETAATTEQVSAGANEQIEEIQKVSQFAEELNVVVEKLNSTIDQFVVN</sequence>
<dbReference type="PANTHER" id="PTHR32089:SF112">
    <property type="entry name" value="LYSOZYME-LIKE PROTEIN-RELATED"/>
    <property type="match status" value="1"/>
</dbReference>
<dbReference type="InterPro" id="IPR004089">
    <property type="entry name" value="MCPsignal_dom"/>
</dbReference>
<proteinExistence type="inferred from homology"/>
<evidence type="ECO:0000256" key="1">
    <source>
        <dbReference type="ARBA" id="ARBA00023224"/>
    </source>
</evidence>
<keyword evidence="4" id="KW-0472">Membrane</keyword>
<dbReference type="SUPFAM" id="SSF58104">
    <property type="entry name" value="Methyl-accepting chemotaxis protein (MCP) signaling domain"/>
    <property type="match status" value="1"/>
</dbReference>
<comment type="caution">
    <text evidence="7">The sequence shown here is derived from an EMBL/GenBank/DDBJ whole genome shotgun (WGS) entry which is preliminary data.</text>
</comment>
<dbReference type="SMART" id="SM00304">
    <property type="entry name" value="HAMP"/>
    <property type="match status" value="1"/>
</dbReference>
<dbReference type="Gene3D" id="3.30.450.20">
    <property type="entry name" value="PAS domain"/>
    <property type="match status" value="2"/>
</dbReference>
<comment type="similarity">
    <text evidence="2">Belongs to the methyl-accepting chemotaxis (MCP) protein family.</text>
</comment>
<name>A0A964RT58_9CLOT</name>
<dbReference type="Pfam" id="PF00672">
    <property type="entry name" value="HAMP"/>
    <property type="match status" value="1"/>
</dbReference>
<protein>
    <submittedName>
        <fullName evidence="7">HAMP domain-containing protein</fullName>
    </submittedName>
</protein>
<organism evidence="7 8">
    <name type="scientific">Clostridium chromiireducens</name>
    <dbReference type="NCBI Taxonomy" id="225345"/>
    <lineage>
        <taxon>Bacteria</taxon>
        <taxon>Bacillati</taxon>
        <taxon>Bacillota</taxon>
        <taxon>Clostridia</taxon>
        <taxon>Eubacteriales</taxon>
        <taxon>Clostridiaceae</taxon>
        <taxon>Clostridium</taxon>
    </lineage>
</organism>
<feature type="transmembrane region" description="Helical" evidence="4">
    <location>
        <begin position="42"/>
        <end position="62"/>
    </location>
</feature>
<dbReference type="AlphaFoldDB" id="A0A964RT58"/>
<dbReference type="SMART" id="SM00283">
    <property type="entry name" value="MA"/>
    <property type="match status" value="1"/>
</dbReference>
<dbReference type="CDD" id="cd06225">
    <property type="entry name" value="HAMP"/>
    <property type="match status" value="1"/>
</dbReference>